<keyword evidence="3" id="KW-0472">Membrane</keyword>
<feature type="compositionally biased region" description="Low complexity" evidence="2">
    <location>
        <begin position="1"/>
        <end position="19"/>
    </location>
</feature>
<dbReference type="AlphaFoldDB" id="A0A1G4ASB3"/>
<evidence type="ECO:0000256" key="3">
    <source>
        <dbReference type="SAM" id="Phobius"/>
    </source>
</evidence>
<comment type="similarity">
    <text evidence="1">Belongs to the methyltransferase superfamily. LaeA methyltransferase family.</text>
</comment>
<reference evidence="4 5" key="1">
    <citation type="submission" date="2016-09" db="EMBL/GenBank/DDBJ databases">
        <authorList>
            <person name="Capua I."/>
            <person name="De Benedictis P."/>
            <person name="Joannis T."/>
            <person name="Lombin L.H."/>
            <person name="Cattoli G."/>
        </authorList>
    </citation>
    <scope>NUCLEOTIDE SEQUENCE [LARGE SCALE GENOMIC DNA]</scope>
    <source>
        <strain evidence="4 5">IMI 309357</strain>
    </source>
</reference>
<evidence type="ECO:0000313" key="4">
    <source>
        <dbReference type="EMBL" id="OHE91922.1"/>
    </source>
</evidence>
<evidence type="ECO:0000256" key="2">
    <source>
        <dbReference type="SAM" id="MobiDB-lite"/>
    </source>
</evidence>
<evidence type="ECO:0000313" key="5">
    <source>
        <dbReference type="Proteomes" id="UP000176998"/>
    </source>
</evidence>
<evidence type="ECO:0008006" key="6">
    <source>
        <dbReference type="Google" id="ProtNLM"/>
    </source>
</evidence>
<dbReference type="STRING" id="1209926.A0A1G4ASB3"/>
<dbReference type="EMBL" id="MJBS01000165">
    <property type="protein sequence ID" value="OHE91922.1"/>
    <property type="molecule type" value="Genomic_DNA"/>
</dbReference>
<dbReference type="InterPro" id="IPR029063">
    <property type="entry name" value="SAM-dependent_MTases_sf"/>
</dbReference>
<keyword evidence="5" id="KW-1185">Reference proteome</keyword>
<keyword evidence="3" id="KW-0812">Transmembrane</keyword>
<dbReference type="SUPFAM" id="SSF53335">
    <property type="entry name" value="S-adenosyl-L-methionine-dependent methyltransferases"/>
    <property type="match status" value="1"/>
</dbReference>
<feature type="region of interest" description="Disordered" evidence="2">
    <location>
        <begin position="418"/>
        <end position="444"/>
    </location>
</feature>
<dbReference type="CDD" id="cd02440">
    <property type="entry name" value="AdoMet_MTases"/>
    <property type="match status" value="1"/>
</dbReference>
<accession>A0A1G4ASB3</accession>
<proteinExistence type="inferred from homology"/>
<keyword evidence="3" id="KW-1133">Transmembrane helix</keyword>
<organism evidence="4 5">
    <name type="scientific">Colletotrichum orchidophilum</name>
    <dbReference type="NCBI Taxonomy" id="1209926"/>
    <lineage>
        <taxon>Eukaryota</taxon>
        <taxon>Fungi</taxon>
        <taxon>Dikarya</taxon>
        <taxon>Ascomycota</taxon>
        <taxon>Pezizomycotina</taxon>
        <taxon>Sordariomycetes</taxon>
        <taxon>Hypocreomycetidae</taxon>
        <taxon>Glomerellales</taxon>
        <taxon>Glomerellaceae</taxon>
        <taxon>Colletotrichum</taxon>
    </lineage>
</organism>
<comment type="caution">
    <text evidence="4">The sequence shown here is derived from an EMBL/GenBank/DDBJ whole genome shotgun (WGS) entry which is preliminary data.</text>
</comment>
<feature type="transmembrane region" description="Helical" evidence="3">
    <location>
        <begin position="385"/>
        <end position="408"/>
    </location>
</feature>
<protein>
    <recommendedName>
        <fullName evidence="6">Methyltransferase domain-containing protein</fullName>
    </recommendedName>
</protein>
<gene>
    <name evidence="4" type="ORF">CORC01_12772</name>
</gene>
<dbReference type="OrthoDB" id="2013972at2759"/>
<name>A0A1G4ASB3_9PEZI</name>
<dbReference type="Pfam" id="PF13489">
    <property type="entry name" value="Methyltransf_23"/>
    <property type="match status" value="1"/>
</dbReference>
<dbReference type="GO" id="GO:0008168">
    <property type="term" value="F:methyltransferase activity"/>
    <property type="evidence" value="ECO:0007669"/>
    <property type="project" value="TreeGrafter"/>
</dbReference>
<sequence>MSDNNTSSAAPAASTNLTTVNGPIHIAPQDASDDSASDLGESIASSSTSVTSSILGYRLENGRTYHKYKDGQYHIPNDALESDRLDLQHNLFLLTLGNKLGLAPPNSPDSKAKRVLDVGTGTGIWAIEFGEEHPEAEVLGIDLSPSMPEFIPPNVKFEIDDLEEPWVYSQPFDYIHTRTMNSSITDWKVYLKKCFDNLEDGGFLELQEYDVFVKSDDGTLKPDHAVSKCVDLIYDASIKFGRPYQHIAPLAEMMKEVGFVDVAIHSDKWPSNPWARDPKYKELGLWNHENMSTGVEGFTMAAFTRIHNWTKEEVQAFLIDVRKDLRDRSIHGYWTVYNENVNMFNPDIPQDFYGAIHIPQITVNKVMAVDEIFKNTTEVDFVTDMAYLLMIAGIFLLFAFYLITAFLVSVDTEDAGQQYSTRGRRRRLSDPENPTEPLPLYTPEDPTARRLLELDAEAPPPAYYTIVIPAPLCEDDEDFRDISTDSFSDGTNTSDASYMEAEPRGSGVRLQWACQASTYAEVGVSRLETAHLADTTIIDR</sequence>
<dbReference type="RefSeq" id="XP_022469094.1">
    <property type="nucleotide sequence ID" value="XM_022624390.1"/>
</dbReference>
<dbReference type="Proteomes" id="UP000176998">
    <property type="component" value="Unassembled WGS sequence"/>
</dbReference>
<dbReference type="PANTHER" id="PTHR43591:SF24">
    <property type="entry name" value="2-METHOXY-6-POLYPRENYL-1,4-BENZOQUINOL METHYLASE, MITOCHONDRIAL"/>
    <property type="match status" value="1"/>
</dbReference>
<feature type="region of interest" description="Disordered" evidence="2">
    <location>
        <begin position="1"/>
        <end position="43"/>
    </location>
</feature>
<dbReference type="GeneID" id="34565900"/>
<evidence type="ECO:0000256" key="1">
    <source>
        <dbReference type="ARBA" id="ARBA00038158"/>
    </source>
</evidence>
<dbReference type="Gene3D" id="3.40.50.150">
    <property type="entry name" value="Vaccinia Virus protein VP39"/>
    <property type="match status" value="1"/>
</dbReference>
<dbReference type="PANTHER" id="PTHR43591">
    <property type="entry name" value="METHYLTRANSFERASE"/>
    <property type="match status" value="1"/>
</dbReference>